<feature type="signal peptide" evidence="7">
    <location>
        <begin position="1"/>
        <end position="21"/>
    </location>
</feature>
<evidence type="ECO:0000256" key="7">
    <source>
        <dbReference type="SAM" id="SignalP"/>
    </source>
</evidence>
<dbReference type="EC" id="2.7.13.3" evidence="2"/>
<evidence type="ECO:0000313" key="11">
    <source>
        <dbReference type="Proteomes" id="UP000245539"/>
    </source>
</evidence>
<dbReference type="Pfam" id="PF02518">
    <property type="entry name" value="HATPase_c"/>
    <property type="match status" value="1"/>
</dbReference>
<dbReference type="InterPro" id="IPR036097">
    <property type="entry name" value="HisK_dim/P_sf"/>
</dbReference>
<dbReference type="PROSITE" id="PS50110">
    <property type="entry name" value="RESPONSE_REGULATORY"/>
    <property type="match status" value="1"/>
</dbReference>
<dbReference type="PROSITE" id="PS50109">
    <property type="entry name" value="HIS_KIN"/>
    <property type="match status" value="1"/>
</dbReference>
<dbReference type="CDD" id="cd13708">
    <property type="entry name" value="PBP2_BvgS_like_1"/>
    <property type="match status" value="1"/>
</dbReference>
<dbReference type="SUPFAM" id="SSF52172">
    <property type="entry name" value="CheY-like"/>
    <property type="match status" value="1"/>
</dbReference>
<dbReference type="CDD" id="cd16922">
    <property type="entry name" value="HATPase_EvgS-ArcB-TorS-like"/>
    <property type="match status" value="1"/>
</dbReference>
<dbReference type="PANTHER" id="PTHR45339:SF1">
    <property type="entry name" value="HYBRID SIGNAL TRANSDUCTION HISTIDINE KINASE J"/>
    <property type="match status" value="1"/>
</dbReference>
<keyword evidence="3 5" id="KW-0597">Phosphoprotein</keyword>
<dbReference type="SMART" id="SM00448">
    <property type="entry name" value="REC"/>
    <property type="match status" value="1"/>
</dbReference>
<dbReference type="Gene3D" id="3.30.565.10">
    <property type="entry name" value="Histidine kinase-like ATPase, C-terminal domain"/>
    <property type="match status" value="1"/>
</dbReference>
<keyword evidence="7" id="KW-0732">Signal</keyword>
<dbReference type="Gene3D" id="3.40.50.2300">
    <property type="match status" value="1"/>
</dbReference>
<evidence type="ECO:0000256" key="4">
    <source>
        <dbReference type="ARBA" id="ARBA00023012"/>
    </source>
</evidence>
<feature type="transmembrane region" description="Helical" evidence="6">
    <location>
        <begin position="509"/>
        <end position="527"/>
    </location>
</feature>
<dbReference type="CDD" id="cd01007">
    <property type="entry name" value="PBP2_BvgS_HisK_like"/>
    <property type="match status" value="1"/>
</dbReference>
<dbReference type="SMART" id="SM00387">
    <property type="entry name" value="HATPase_c"/>
    <property type="match status" value="1"/>
</dbReference>
<keyword evidence="6" id="KW-1133">Transmembrane helix</keyword>
<dbReference type="InterPro" id="IPR003661">
    <property type="entry name" value="HisK_dim/P_dom"/>
</dbReference>
<dbReference type="InterPro" id="IPR001789">
    <property type="entry name" value="Sig_transdc_resp-reg_receiver"/>
</dbReference>
<feature type="domain" description="Response regulatory" evidence="9">
    <location>
        <begin position="792"/>
        <end position="908"/>
    </location>
</feature>
<dbReference type="InterPro" id="IPR001638">
    <property type="entry name" value="Solute-binding_3/MltF_N"/>
</dbReference>
<dbReference type="Pfam" id="PF00512">
    <property type="entry name" value="HisKA"/>
    <property type="match status" value="1"/>
</dbReference>
<dbReference type="InterPro" id="IPR003594">
    <property type="entry name" value="HATPase_dom"/>
</dbReference>
<evidence type="ECO:0000256" key="1">
    <source>
        <dbReference type="ARBA" id="ARBA00000085"/>
    </source>
</evidence>
<keyword evidence="6" id="KW-0472">Membrane</keyword>
<comment type="catalytic activity">
    <reaction evidence="1">
        <text>ATP + protein L-histidine = ADP + protein N-phospho-L-histidine.</text>
        <dbReference type="EC" id="2.7.13.3"/>
    </reaction>
</comment>
<evidence type="ECO:0000259" key="9">
    <source>
        <dbReference type="PROSITE" id="PS50110"/>
    </source>
</evidence>
<dbReference type="InterPro" id="IPR036890">
    <property type="entry name" value="HATPase_C_sf"/>
</dbReference>
<protein>
    <recommendedName>
        <fullName evidence="2">histidine kinase</fullName>
        <ecNumber evidence="2">2.7.13.3</ecNumber>
    </recommendedName>
</protein>
<dbReference type="PANTHER" id="PTHR45339">
    <property type="entry name" value="HYBRID SIGNAL TRANSDUCTION HISTIDINE KINASE J"/>
    <property type="match status" value="1"/>
</dbReference>
<dbReference type="EMBL" id="QGKM01000036">
    <property type="protein sequence ID" value="PWQ96554.1"/>
    <property type="molecule type" value="Genomic_DNA"/>
</dbReference>
<dbReference type="InterPro" id="IPR005467">
    <property type="entry name" value="His_kinase_dom"/>
</dbReference>
<dbReference type="Gene3D" id="3.40.190.10">
    <property type="entry name" value="Periplasmic binding protein-like II"/>
    <property type="match status" value="4"/>
</dbReference>
<dbReference type="Pfam" id="PF00497">
    <property type="entry name" value="SBP_bac_3"/>
    <property type="match status" value="2"/>
</dbReference>
<keyword evidence="4" id="KW-0902">Two-component regulatory system</keyword>
<evidence type="ECO:0000256" key="2">
    <source>
        <dbReference type="ARBA" id="ARBA00012438"/>
    </source>
</evidence>
<feature type="domain" description="Histidine kinase" evidence="8">
    <location>
        <begin position="545"/>
        <end position="767"/>
    </location>
</feature>
<dbReference type="SUPFAM" id="SSF47384">
    <property type="entry name" value="Homodimeric domain of signal transducing histidine kinase"/>
    <property type="match status" value="1"/>
</dbReference>
<dbReference type="FunFam" id="3.30.565.10:FF:000010">
    <property type="entry name" value="Sensor histidine kinase RcsC"/>
    <property type="match status" value="1"/>
</dbReference>
<dbReference type="RefSeq" id="WP_109837945.1">
    <property type="nucleotide sequence ID" value="NZ_QGKM01000036.1"/>
</dbReference>
<dbReference type="SUPFAM" id="SSF55874">
    <property type="entry name" value="ATPase domain of HSP90 chaperone/DNA topoisomerase II/histidine kinase"/>
    <property type="match status" value="1"/>
</dbReference>
<dbReference type="Gene3D" id="1.10.287.130">
    <property type="match status" value="1"/>
</dbReference>
<keyword evidence="6" id="KW-0812">Transmembrane</keyword>
<dbReference type="GO" id="GO:0000155">
    <property type="term" value="F:phosphorelay sensor kinase activity"/>
    <property type="evidence" value="ECO:0007669"/>
    <property type="project" value="InterPro"/>
</dbReference>
<dbReference type="SMART" id="SM00062">
    <property type="entry name" value="PBPb"/>
    <property type="match status" value="2"/>
</dbReference>
<organism evidence="10 11">
    <name type="scientific">Leucothrix pacifica</name>
    <dbReference type="NCBI Taxonomy" id="1247513"/>
    <lineage>
        <taxon>Bacteria</taxon>
        <taxon>Pseudomonadati</taxon>
        <taxon>Pseudomonadota</taxon>
        <taxon>Gammaproteobacteria</taxon>
        <taxon>Thiotrichales</taxon>
        <taxon>Thiotrichaceae</taxon>
        <taxon>Leucothrix</taxon>
    </lineage>
</organism>
<evidence type="ECO:0000313" key="10">
    <source>
        <dbReference type="EMBL" id="PWQ96554.1"/>
    </source>
</evidence>
<evidence type="ECO:0000259" key="8">
    <source>
        <dbReference type="PROSITE" id="PS50109"/>
    </source>
</evidence>
<keyword evidence="11" id="KW-1185">Reference proteome</keyword>
<accession>A0A317CD38</accession>
<proteinExistence type="predicted"/>
<evidence type="ECO:0000256" key="3">
    <source>
        <dbReference type="ARBA" id="ARBA00022553"/>
    </source>
</evidence>
<dbReference type="InterPro" id="IPR011006">
    <property type="entry name" value="CheY-like_superfamily"/>
</dbReference>
<dbReference type="SMART" id="SM00388">
    <property type="entry name" value="HisKA"/>
    <property type="match status" value="1"/>
</dbReference>
<dbReference type="SUPFAM" id="SSF53850">
    <property type="entry name" value="Periplasmic binding protein-like II"/>
    <property type="match status" value="2"/>
</dbReference>
<dbReference type="PRINTS" id="PR00344">
    <property type="entry name" value="BCTRLSENSOR"/>
</dbReference>
<sequence length="911" mass="102537">MKILPALIFMLGLLISAKAVAIEFTEEEKEYIASNPKVTVAMMPDFTPFSYSIENSPVGFEHDLLNLISEKTGLYFEKSFSNWTTNYNAFKNKERDVITSISYKKFREPFTTFTSAYYEIPIMIFVRDDFGEYLGINSLENKRVGVLKDVFYLAELEAMNTMELVYYDTYEELTKDLVFGKVDALLQNLTNINHLIKKHSYNNIRLASELSLKNTKKEDLRLGVQPEKPLLSSILQKGLDSITKKEKASLVNKWIGSIKEYAGGHIELSHHEIAYLDQNTIKYCINPSGLPFEGLNEQGEHVGMSADYYDLFEKMLSAKFELVKTRSWSESINAIREEKCDMLALGMETHDRKEYLNFTSHYLEVPLVVATRVDVPFINNILDLEGQKVGIIRGDAFVDILRLKYPSLTLVEVDDINQGLDSVKNEALFAYIDTLASIGYEFQSEYFGELKIAGKIDEDLKLSMAVVKQDTVLLDILQNTINNLSNETHREILHKWVPVKYETEVDYTLIWKVLIATLLLVALIFYWNTMVVKIRAKAKDDFLAVMSHELRTPMNAISGLNALLKLSPLDPTQKSYVEKLEASSGYMMQLINNLLDFAKVKNDSFELEQQSFRLDIALHSVKSILMQKADDRGIALTVMSEGLESIAIIGDRGHLSQVLINLINNAIKYTEEGEVSLVVTQLPESTENTVRIAFSVTDTGIGIAEADLKSLFDPYQRVINSASNTSEGVGLGLAISKSLVELMGGQLHVESRLGQGSRFYFDITFELADDHMVSQAIIADGLDDFTLPAGIQILLTDDAPLNRYVGGEMIKNMGGSVSLASTGEGAIVQLQQKSFDVVLMDISLPEMDGFEVSQWIRNHSLNPNVPIIALTAHNLTHIKQHCEAAEMNGFLAKPFEYQDLYRAIYGVLNEQ</sequence>
<dbReference type="CDD" id="cd00082">
    <property type="entry name" value="HisKA"/>
    <property type="match status" value="1"/>
</dbReference>
<feature type="chain" id="PRO_5016358912" description="histidine kinase" evidence="7">
    <location>
        <begin position="22"/>
        <end position="911"/>
    </location>
</feature>
<dbReference type="Proteomes" id="UP000245539">
    <property type="component" value="Unassembled WGS sequence"/>
</dbReference>
<dbReference type="InterPro" id="IPR004358">
    <property type="entry name" value="Sig_transdc_His_kin-like_C"/>
</dbReference>
<gene>
    <name evidence="10" type="ORF">DKW60_12270</name>
</gene>
<dbReference type="Pfam" id="PF00072">
    <property type="entry name" value="Response_reg"/>
    <property type="match status" value="1"/>
</dbReference>
<evidence type="ECO:0000256" key="6">
    <source>
        <dbReference type="SAM" id="Phobius"/>
    </source>
</evidence>
<dbReference type="AlphaFoldDB" id="A0A317CD38"/>
<comment type="caution">
    <text evidence="10">The sequence shown here is derived from an EMBL/GenBank/DDBJ whole genome shotgun (WGS) entry which is preliminary data.</text>
</comment>
<reference evidence="10 11" key="1">
    <citation type="submission" date="2018-05" db="EMBL/GenBank/DDBJ databases">
        <title>Leucothrix arctica sp. nov., isolated from Arctic seawater.</title>
        <authorList>
            <person name="Choi A."/>
            <person name="Baek K."/>
        </authorList>
    </citation>
    <scope>NUCLEOTIDE SEQUENCE [LARGE SCALE GENOMIC DNA]</scope>
    <source>
        <strain evidence="10 11">JCM 18388</strain>
    </source>
</reference>
<evidence type="ECO:0000256" key="5">
    <source>
        <dbReference type="PROSITE-ProRule" id="PRU00169"/>
    </source>
</evidence>
<dbReference type="CDD" id="cd17546">
    <property type="entry name" value="REC_hyHK_CKI1_RcsC-like"/>
    <property type="match status" value="1"/>
</dbReference>
<name>A0A317CD38_9GAMM</name>
<feature type="modified residue" description="4-aspartylphosphate" evidence="5">
    <location>
        <position position="841"/>
    </location>
</feature>
<dbReference type="OrthoDB" id="9792854at2"/>